<dbReference type="InterPro" id="IPR041588">
    <property type="entry name" value="Integrase_H2C2"/>
</dbReference>
<evidence type="ECO:0000313" key="3">
    <source>
        <dbReference type="EMBL" id="KAL1264125.1"/>
    </source>
</evidence>
<proteinExistence type="predicted"/>
<dbReference type="InterPro" id="IPR050951">
    <property type="entry name" value="Retrovirus_Pol_polyprotein"/>
</dbReference>
<dbReference type="EMBL" id="JAYMGO010000012">
    <property type="protein sequence ID" value="KAL1264125.1"/>
    <property type="molecule type" value="Genomic_DNA"/>
</dbReference>
<evidence type="ECO:0000256" key="1">
    <source>
        <dbReference type="ARBA" id="ARBA00039658"/>
    </source>
</evidence>
<dbReference type="InterPro" id="IPR001584">
    <property type="entry name" value="Integrase_cat-core"/>
</dbReference>
<keyword evidence="4" id="KW-1185">Reference proteome</keyword>
<dbReference type="InterPro" id="IPR012337">
    <property type="entry name" value="RNaseH-like_sf"/>
</dbReference>
<protein>
    <recommendedName>
        <fullName evidence="1">Gypsy retrotransposon integrase-like protein 1</fullName>
    </recommendedName>
</protein>
<evidence type="ECO:0000259" key="2">
    <source>
        <dbReference type="PROSITE" id="PS50994"/>
    </source>
</evidence>
<dbReference type="Pfam" id="PF17921">
    <property type="entry name" value="Integrase_H2C2"/>
    <property type="match status" value="1"/>
</dbReference>
<name>A0ABR3MGB4_9TELE</name>
<dbReference type="PROSITE" id="PS50994">
    <property type="entry name" value="INTEGRASE"/>
    <property type="match status" value="1"/>
</dbReference>
<dbReference type="Gene3D" id="1.10.340.70">
    <property type="match status" value="1"/>
</dbReference>
<reference evidence="3 4" key="1">
    <citation type="submission" date="2023-09" db="EMBL/GenBank/DDBJ databases">
        <authorList>
            <person name="Wang M."/>
        </authorList>
    </citation>
    <scope>NUCLEOTIDE SEQUENCE [LARGE SCALE GENOMIC DNA]</scope>
    <source>
        <strain evidence="3">GT-2023</strain>
        <tissue evidence="3">Liver</tissue>
    </source>
</reference>
<dbReference type="InterPro" id="IPR036397">
    <property type="entry name" value="RNaseH_sf"/>
</dbReference>
<dbReference type="Gene3D" id="3.30.420.10">
    <property type="entry name" value="Ribonuclease H-like superfamily/Ribonuclease H"/>
    <property type="match status" value="1"/>
</dbReference>
<comment type="caution">
    <text evidence="3">The sequence shown here is derived from an EMBL/GenBank/DDBJ whole genome shotgun (WGS) entry which is preliminary data.</text>
</comment>
<gene>
    <name evidence="3" type="ORF">QQF64_004480</name>
</gene>
<dbReference type="Proteomes" id="UP001558613">
    <property type="component" value="Unassembled WGS sequence"/>
</dbReference>
<feature type="domain" description="Integrase catalytic" evidence="2">
    <location>
        <begin position="81"/>
        <end position="239"/>
    </location>
</feature>
<accession>A0ABR3MGB4</accession>
<dbReference type="PANTHER" id="PTHR37984">
    <property type="entry name" value="PROTEIN CBG26694"/>
    <property type="match status" value="1"/>
</dbReference>
<sequence>MSQEGKARWQMVLPEKYHRQVMKSLHDDVGHLGVERTSELLRDRFYWPKMSQDIEQYMKTCGRCVARKTLPQRSSPLNHVTSSGPLDLVCIDFLSIEPDSKEIANVLVVTDHFTRYAQAFPTKYQRAVTVAKILCEKFFVHYGLPAHIHSDQGRDFESRLIKEILGMLSIRKSRTSPYHPQGNPPPERFNRTLLSMLGTLDPAKKVKWSQHISQLVHAYNCTKNEATGYSPYYLLFGREARLPVDLCFGTSPDGDKEVTYQQYVERM</sequence>
<organism evidence="3 4">
    <name type="scientific">Cirrhinus molitorella</name>
    <name type="common">mud carp</name>
    <dbReference type="NCBI Taxonomy" id="172907"/>
    <lineage>
        <taxon>Eukaryota</taxon>
        <taxon>Metazoa</taxon>
        <taxon>Chordata</taxon>
        <taxon>Craniata</taxon>
        <taxon>Vertebrata</taxon>
        <taxon>Euteleostomi</taxon>
        <taxon>Actinopterygii</taxon>
        <taxon>Neopterygii</taxon>
        <taxon>Teleostei</taxon>
        <taxon>Ostariophysi</taxon>
        <taxon>Cypriniformes</taxon>
        <taxon>Cyprinidae</taxon>
        <taxon>Labeoninae</taxon>
        <taxon>Labeonini</taxon>
        <taxon>Cirrhinus</taxon>
    </lineage>
</organism>
<evidence type="ECO:0000313" key="4">
    <source>
        <dbReference type="Proteomes" id="UP001558613"/>
    </source>
</evidence>
<dbReference type="SUPFAM" id="SSF53098">
    <property type="entry name" value="Ribonuclease H-like"/>
    <property type="match status" value="1"/>
</dbReference>
<dbReference type="PANTHER" id="PTHR37984:SF15">
    <property type="entry name" value="INTEGRASE CATALYTIC DOMAIN-CONTAINING PROTEIN"/>
    <property type="match status" value="1"/>
</dbReference>
<dbReference type="Pfam" id="PF00665">
    <property type="entry name" value="rve"/>
    <property type="match status" value="1"/>
</dbReference>